<protein>
    <submittedName>
        <fullName evidence="1">Uncharacterized protein</fullName>
    </submittedName>
</protein>
<dbReference type="AlphaFoldDB" id="H8IWP8"/>
<dbReference type="KEGG" id="mia:OCU_23550"/>
<organism evidence="1 2">
    <name type="scientific">Mycobacterium intracellulare (strain ATCC 13950 / DSM 43223 / JCM 6384 / NCTC 13025 / 3600)</name>
    <dbReference type="NCBI Taxonomy" id="487521"/>
    <lineage>
        <taxon>Bacteria</taxon>
        <taxon>Bacillati</taxon>
        <taxon>Actinomycetota</taxon>
        <taxon>Actinomycetes</taxon>
        <taxon>Mycobacteriales</taxon>
        <taxon>Mycobacteriaceae</taxon>
        <taxon>Mycobacterium</taxon>
        <taxon>Mycobacterium avium complex (MAC)</taxon>
    </lineage>
</organism>
<proteinExistence type="predicted"/>
<evidence type="ECO:0000313" key="1">
    <source>
        <dbReference type="EMBL" id="AFC43574.1"/>
    </source>
</evidence>
<reference evidence="1 2" key="1">
    <citation type="journal article" date="2012" name="J. Bacteriol.">
        <title>Complete genome sequence of Mycobacterium intracellulare strain ATCC 13950T.</title>
        <authorList>
            <person name="Kim B.J."/>
            <person name="Choi B.S."/>
            <person name="Lim J.S."/>
            <person name="Choi I.Y."/>
            <person name="Lee J.H."/>
            <person name="Chun J."/>
            <person name="Kook Y.H."/>
            <person name="Kim B.J."/>
        </authorList>
    </citation>
    <scope>NUCLEOTIDE SEQUENCE [LARGE SCALE GENOMIC DNA]</scope>
    <source>
        <strain evidence="2">ATCC 13950 / DSM 43223 / JCM 6384 / NCTC 13025 / 3600</strain>
    </source>
</reference>
<dbReference type="Proteomes" id="UP000008004">
    <property type="component" value="Chromosome"/>
</dbReference>
<name>H8IWP8_MYCIA</name>
<accession>H8IWP8</accession>
<evidence type="ECO:0000313" key="2">
    <source>
        <dbReference type="Proteomes" id="UP000008004"/>
    </source>
</evidence>
<sequence length="38" mass="4030">MTTVPRRRMAIEQAALAAQADLSRPGYRICGSIAAGEP</sequence>
<dbReference type="EMBL" id="CP003322">
    <property type="protein sequence ID" value="AFC43574.1"/>
    <property type="molecule type" value="Genomic_DNA"/>
</dbReference>
<dbReference type="PATRIC" id="fig|487521.10.peg.2366"/>
<dbReference type="HOGENOM" id="CLU_3330416_0_0_11"/>
<gene>
    <name evidence="1" type="ordered locus">OCU_23550</name>
</gene>